<keyword evidence="2" id="KW-1185">Reference proteome</keyword>
<evidence type="ECO:0000313" key="1">
    <source>
        <dbReference type="EMBL" id="KAI3687490.1"/>
    </source>
</evidence>
<dbReference type="Proteomes" id="UP001056120">
    <property type="component" value="Linkage Group LG27"/>
</dbReference>
<accession>A0ACB8YTZ7</accession>
<sequence>MGVADGAYLDAKNAEADNEGADAPVGAKVGSAGVAMVLIRVQKMQKHLFQFMKAQLDVLPQPPVFASRPFAEEGLAMLTALVPMVAENLQPEHCADNYQYNSQLHTFKVFNSTT</sequence>
<reference evidence="2" key="1">
    <citation type="journal article" date="2022" name="Mol. Ecol. Resour.">
        <title>The genomes of chicory, endive, great burdock and yacon provide insights into Asteraceae palaeo-polyploidization history and plant inulin production.</title>
        <authorList>
            <person name="Fan W."/>
            <person name="Wang S."/>
            <person name="Wang H."/>
            <person name="Wang A."/>
            <person name="Jiang F."/>
            <person name="Liu H."/>
            <person name="Zhao H."/>
            <person name="Xu D."/>
            <person name="Zhang Y."/>
        </authorList>
    </citation>
    <scope>NUCLEOTIDE SEQUENCE [LARGE SCALE GENOMIC DNA]</scope>
    <source>
        <strain evidence="2">cv. Yunnan</strain>
    </source>
</reference>
<proteinExistence type="predicted"/>
<organism evidence="1 2">
    <name type="scientific">Smallanthus sonchifolius</name>
    <dbReference type="NCBI Taxonomy" id="185202"/>
    <lineage>
        <taxon>Eukaryota</taxon>
        <taxon>Viridiplantae</taxon>
        <taxon>Streptophyta</taxon>
        <taxon>Embryophyta</taxon>
        <taxon>Tracheophyta</taxon>
        <taxon>Spermatophyta</taxon>
        <taxon>Magnoliopsida</taxon>
        <taxon>eudicotyledons</taxon>
        <taxon>Gunneridae</taxon>
        <taxon>Pentapetalae</taxon>
        <taxon>asterids</taxon>
        <taxon>campanulids</taxon>
        <taxon>Asterales</taxon>
        <taxon>Asteraceae</taxon>
        <taxon>Asteroideae</taxon>
        <taxon>Heliantheae alliance</taxon>
        <taxon>Millerieae</taxon>
        <taxon>Smallanthus</taxon>
    </lineage>
</organism>
<gene>
    <name evidence="1" type="ORF">L1987_81187</name>
</gene>
<dbReference type="EMBL" id="CM042044">
    <property type="protein sequence ID" value="KAI3687490.1"/>
    <property type="molecule type" value="Genomic_DNA"/>
</dbReference>
<evidence type="ECO:0000313" key="2">
    <source>
        <dbReference type="Proteomes" id="UP001056120"/>
    </source>
</evidence>
<name>A0ACB8YTZ7_9ASTR</name>
<comment type="caution">
    <text evidence="1">The sequence shown here is derived from an EMBL/GenBank/DDBJ whole genome shotgun (WGS) entry which is preliminary data.</text>
</comment>
<reference evidence="1 2" key="2">
    <citation type="journal article" date="2022" name="Mol. Ecol. Resour.">
        <title>The genomes of chicory, endive, great burdock and yacon provide insights into Asteraceae paleo-polyploidization history and plant inulin production.</title>
        <authorList>
            <person name="Fan W."/>
            <person name="Wang S."/>
            <person name="Wang H."/>
            <person name="Wang A."/>
            <person name="Jiang F."/>
            <person name="Liu H."/>
            <person name="Zhao H."/>
            <person name="Xu D."/>
            <person name="Zhang Y."/>
        </authorList>
    </citation>
    <scope>NUCLEOTIDE SEQUENCE [LARGE SCALE GENOMIC DNA]</scope>
    <source>
        <strain evidence="2">cv. Yunnan</strain>
        <tissue evidence="1">Leaves</tissue>
    </source>
</reference>
<protein>
    <submittedName>
        <fullName evidence="1">Uncharacterized protein</fullName>
    </submittedName>
</protein>